<sequence>MPKTPYTFNSRVNITELKELVVQMLEVMGRGPDGRGIAPIRADFFFQDRLAFVNDGIDIPGSLTSKEKRHLIFKAFCDAKGEGASSYEGFSRTLGSVIQARLGLPQSRFYLTTSVSLDRSKLQANLRFSHAGVRMQISRAYPRRLKPFNRPSRRGDEEPASSIPPLGYSHLTATVQAQTLASAADHIFPALDLWMGILNHAFPDGRIAWVYPPQPVNRLRLGKWHIFYDDAGNPREDHPWYDPEYQRVNNLQEFPAAESPFWKRYRRAVGFIRRRSDLGTLMISYFRNMYDAGSLRDPHLRLLRHWGVLETLLALPDKNTTTDKIVERASFTSAQPQYRKKRLKIIGEVRNRFVHRAIRDDDPLNFDEDLRDYLRGLAGYFISGKHGCRTHAELLKLLDMSWDRKALREHARHTKIAMLMRAGGDPKPKKGE</sequence>
<evidence type="ECO:0000313" key="2">
    <source>
        <dbReference type="Proteomes" id="UP000321638"/>
    </source>
</evidence>
<dbReference type="RefSeq" id="WP_147851460.1">
    <property type="nucleotide sequence ID" value="NZ_VDUZ01000057.1"/>
</dbReference>
<keyword evidence="2" id="KW-1185">Reference proteome</keyword>
<gene>
    <name evidence="1" type="ORF">FHP25_33985</name>
</gene>
<dbReference type="AlphaFoldDB" id="A0A5C8PAH0"/>
<dbReference type="Proteomes" id="UP000321638">
    <property type="component" value="Unassembled WGS sequence"/>
</dbReference>
<proteinExistence type="predicted"/>
<organism evidence="1 2">
    <name type="scientific">Vineibacter terrae</name>
    <dbReference type="NCBI Taxonomy" id="2586908"/>
    <lineage>
        <taxon>Bacteria</taxon>
        <taxon>Pseudomonadati</taxon>
        <taxon>Pseudomonadota</taxon>
        <taxon>Alphaproteobacteria</taxon>
        <taxon>Hyphomicrobiales</taxon>
        <taxon>Vineibacter</taxon>
    </lineage>
</organism>
<evidence type="ECO:0000313" key="1">
    <source>
        <dbReference type="EMBL" id="TXL70547.1"/>
    </source>
</evidence>
<protein>
    <recommendedName>
        <fullName evidence="3">Apea-like HEPN domain-containing protein</fullName>
    </recommendedName>
</protein>
<name>A0A5C8PAH0_9HYPH</name>
<dbReference type="EMBL" id="VDUZ01000057">
    <property type="protein sequence ID" value="TXL70547.1"/>
    <property type="molecule type" value="Genomic_DNA"/>
</dbReference>
<reference evidence="1 2" key="1">
    <citation type="submission" date="2019-06" db="EMBL/GenBank/DDBJ databases">
        <title>New taxonomy in bacterial strain CC-CFT640, isolated from vineyard.</title>
        <authorList>
            <person name="Lin S.-Y."/>
            <person name="Tsai C.-F."/>
            <person name="Young C.-C."/>
        </authorList>
    </citation>
    <scope>NUCLEOTIDE SEQUENCE [LARGE SCALE GENOMIC DNA]</scope>
    <source>
        <strain evidence="1 2">CC-CFT640</strain>
    </source>
</reference>
<evidence type="ECO:0008006" key="3">
    <source>
        <dbReference type="Google" id="ProtNLM"/>
    </source>
</evidence>
<accession>A0A5C8PAH0</accession>
<comment type="caution">
    <text evidence="1">The sequence shown here is derived from an EMBL/GenBank/DDBJ whole genome shotgun (WGS) entry which is preliminary data.</text>
</comment>